<name>A0ABU5F8L2_9BACT</name>
<gene>
    <name evidence="1" type="ORF">R5W23_004601</name>
</gene>
<comment type="caution">
    <text evidence="1">The sequence shown here is derived from an EMBL/GenBank/DDBJ whole genome shotgun (WGS) entry which is preliminary data.</text>
</comment>
<accession>A0ABU5F8L2</accession>
<dbReference type="Proteomes" id="UP001272242">
    <property type="component" value="Unassembled WGS sequence"/>
</dbReference>
<sequence length="164" mass="18317">MCFLGRVESVCADGVVIKPQGDMRMRWLARHPDGTPRAEHVFVQDNTQPARTFGYEDSLRMFCGLPLTHGVRPGLGHSTHSGEHKITDVLVGDIVLASYRQQRGEWVCMAIRIQRRPGGRVPEAVGDKDTTIGRKVVTRMNAEQFVEETIAGKWAPRLLAGLRK</sequence>
<dbReference type="EMBL" id="JAXBLV010000231">
    <property type="protein sequence ID" value="MDY3563102.1"/>
    <property type="molecule type" value="Genomic_DNA"/>
</dbReference>
<keyword evidence="2" id="KW-1185">Reference proteome</keyword>
<proteinExistence type="predicted"/>
<reference evidence="2" key="1">
    <citation type="journal article" date="2023" name="Mar. Drugs">
        <title>Gemmata algarum, a Novel Planctomycete Isolated from an Algal Mat, Displays Antimicrobial Activity.</title>
        <authorList>
            <person name="Kumar G."/>
            <person name="Kallscheuer N."/>
            <person name="Kashif M."/>
            <person name="Ahamad S."/>
            <person name="Jagadeeshwari U."/>
            <person name="Pannikurungottu S."/>
            <person name="Haufschild T."/>
            <person name="Kabuu M."/>
            <person name="Sasikala C."/>
            <person name="Jogler C."/>
            <person name="Ramana C."/>
        </authorList>
    </citation>
    <scope>NUCLEOTIDE SEQUENCE [LARGE SCALE GENOMIC DNA]</scope>
    <source>
        <strain evidence="2">JC673</strain>
    </source>
</reference>
<protein>
    <submittedName>
        <fullName evidence="1">Uncharacterized protein</fullName>
    </submittedName>
</protein>
<dbReference type="RefSeq" id="WP_320689353.1">
    <property type="nucleotide sequence ID" value="NZ_JAXBLV010000231.1"/>
</dbReference>
<organism evidence="1 2">
    <name type="scientific">Gemmata algarum</name>
    <dbReference type="NCBI Taxonomy" id="2975278"/>
    <lineage>
        <taxon>Bacteria</taxon>
        <taxon>Pseudomonadati</taxon>
        <taxon>Planctomycetota</taxon>
        <taxon>Planctomycetia</taxon>
        <taxon>Gemmatales</taxon>
        <taxon>Gemmataceae</taxon>
        <taxon>Gemmata</taxon>
    </lineage>
</organism>
<evidence type="ECO:0000313" key="1">
    <source>
        <dbReference type="EMBL" id="MDY3563102.1"/>
    </source>
</evidence>
<evidence type="ECO:0000313" key="2">
    <source>
        <dbReference type="Proteomes" id="UP001272242"/>
    </source>
</evidence>